<dbReference type="WBParaSite" id="SSLN_0001782501-mRNA-1">
    <property type="protein sequence ID" value="SSLN_0001782501-mRNA-1"/>
    <property type="gene ID" value="SSLN_0001782501"/>
</dbReference>
<keyword evidence="2" id="KW-1185">Reference proteome</keyword>
<reference evidence="1 2" key="2">
    <citation type="submission" date="2018-11" db="EMBL/GenBank/DDBJ databases">
        <authorList>
            <consortium name="Pathogen Informatics"/>
        </authorList>
    </citation>
    <scope>NUCLEOTIDE SEQUENCE [LARGE SCALE GENOMIC DNA]</scope>
    <source>
        <strain evidence="1 2">NST_G2</strain>
    </source>
</reference>
<name>A0A183TL24_SCHSO</name>
<dbReference type="EMBL" id="UYSU01042074">
    <property type="protein sequence ID" value="VDM03558.1"/>
    <property type="molecule type" value="Genomic_DNA"/>
</dbReference>
<organism evidence="3">
    <name type="scientific">Schistocephalus solidus</name>
    <name type="common">Tapeworm</name>
    <dbReference type="NCBI Taxonomy" id="70667"/>
    <lineage>
        <taxon>Eukaryota</taxon>
        <taxon>Metazoa</taxon>
        <taxon>Spiralia</taxon>
        <taxon>Lophotrochozoa</taxon>
        <taxon>Platyhelminthes</taxon>
        <taxon>Cestoda</taxon>
        <taxon>Eucestoda</taxon>
        <taxon>Diphyllobothriidea</taxon>
        <taxon>Diphyllobothriidae</taxon>
        <taxon>Schistocephalus</taxon>
    </lineage>
</organism>
<dbReference type="Proteomes" id="UP000275846">
    <property type="component" value="Unassembled WGS sequence"/>
</dbReference>
<dbReference type="AlphaFoldDB" id="A0A183TL24"/>
<protein>
    <submittedName>
        <fullName evidence="1 3">Uncharacterized protein</fullName>
    </submittedName>
</protein>
<sequence>MMRRGWYGSLWRPTDLVSDEKVTQQLPEPRAGVHPHCSLPYWKAKEDAIFGICSPMQETVVVAATEDMRLRTSSRIPCFVQKRASPVIDRGTSIHQLIRSRLLMVPIVCSTR</sequence>
<accession>A0A183TL24</accession>
<evidence type="ECO:0000313" key="1">
    <source>
        <dbReference type="EMBL" id="VDM03558.1"/>
    </source>
</evidence>
<reference evidence="3" key="1">
    <citation type="submission" date="2016-06" db="UniProtKB">
        <authorList>
            <consortium name="WormBaseParasite"/>
        </authorList>
    </citation>
    <scope>IDENTIFICATION</scope>
</reference>
<evidence type="ECO:0000313" key="3">
    <source>
        <dbReference type="WBParaSite" id="SSLN_0001782501-mRNA-1"/>
    </source>
</evidence>
<proteinExistence type="predicted"/>
<gene>
    <name evidence="1" type="ORF">SSLN_LOCUS17172</name>
</gene>
<evidence type="ECO:0000313" key="2">
    <source>
        <dbReference type="Proteomes" id="UP000275846"/>
    </source>
</evidence>